<dbReference type="AlphaFoldDB" id="A0A024FUR2"/>
<sequence length="132" mass="15855">MWLFIRINKALTQPFHHQSFGFLLHIRQHDSGMSRTGKKSSEKNCWNRVLRKFCNRKLFWIKRWPYNEDVNQLDEREMIMFLYGKSLRDLLEENCILNGEIVPYELMVGPNRTLDCEHVNQSLFNQLFTASC</sequence>
<gene>
    <name evidence="1" type="ORF">BN9_116780</name>
</gene>
<protein>
    <submittedName>
        <fullName evidence="1">Uncharacterized protein</fullName>
    </submittedName>
</protein>
<dbReference type="InParanoid" id="A0A024FUR2"/>
<name>A0A024FUR2_9STRA</name>
<keyword evidence="2" id="KW-1185">Reference proteome</keyword>
<dbReference type="Proteomes" id="UP000053237">
    <property type="component" value="Unassembled WGS sequence"/>
</dbReference>
<proteinExistence type="predicted"/>
<organism evidence="1 2">
    <name type="scientific">Albugo candida</name>
    <dbReference type="NCBI Taxonomy" id="65357"/>
    <lineage>
        <taxon>Eukaryota</taxon>
        <taxon>Sar</taxon>
        <taxon>Stramenopiles</taxon>
        <taxon>Oomycota</taxon>
        <taxon>Peronosporomycetes</taxon>
        <taxon>Albuginales</taxon>
        <taxon>Albuginaceae</taxon>
        <taxon>Albugo</taxon>
    </lineage>
</organism>
<comment type="caution">
    <text evidence="1">The sequence shown here is derived from an EMBL/GenBank/DDBJ whole genome shotgun (WGS) entry which is preliminary data.</text>
</comment>
<evidence type="ECO:0000313" key="2">
    <source>
        <dbReference type="Proteomes" id="UP000053237"/>
    </source>
</evidence>
<reference evidence="1 2" key="1">
    <citation type="submission" date="2012-05" db="EMBL/GenBank/DDBJ databases">
        <title>Recombination and specialization in a pathogen metapopulation.</title>
        <authorList>
            <person name="Gardiner A."/>
            <person name="Kemen E."/>
            <person name="Schultz-Larsen T."/>
            <person name="MacLean D."/>
            <person name="Van Oosterhout C."/>
            <person name="Jones J.D.G."/>
        </authorList>
    </citation>
    <scope>NUCLEOTIDE SEQUENCE [LARGE SCALE GENOMIC DNA]</scope>
    <source>
        <strain evidence="1 2">Ac Nc2</strain>
    </source>
</reference>
<evidence type="ECO:0000313" key="1">
    <source>
        <dbReference type="EMBL" id="CCI10781.1"/>
    </source>
</evidence>
<accession>A0A024FUR2</accession>
<dbReference type="EMBL" id="CAIX01000402">
    <property type="protein sequence ID" value="CCI10781.1"/>
    <property type="molecule type" value="Genomic_DNA"/>
</dbReference>